<name>A0A1I6JC48_9FLAO</name>
<dbReference type="Pfam" id="PF02113">
    <property type="entry name" value="Peptidase_S13"/>
    <property type="match status" value="2"/>
</dbReference>
<evidence type="ECO:0000256" key="2">
    <source>
        <dbReference type="ARBA" id="ARBA00022801"/>
    </source>
</evidence>
<keyword evidence="3" id="KW-0121">Carboxypeptidase</keyword>
<dbReference type="PANTHER" id="PTHR30023:SF0">
    <property type="entry name" value="PENICILLIN-SENSITIVE CARBOXYPEPTIDASE A"/>
    <property type="match status" value="1"/>
</dbReference>
<dbReference type="GO" id="GO:0000270">
    <property type="term" value="P:peptidoglycan metabolic process"/>
    <property type="evidence" value="ECO:0007669"/>
    <property type="project" value="TreeGrafter"/>
</dbReference>
<comment type="similarity">
    <text evidence="1">Belongs to the peptidase S13 family.</text>
</comment>
<dbReference type="RefSeq" id="WP_091903338.1">
    <property type="nucleotide sequence ID" value="NZ_FOYX01000002.1"/>
</dbReference>
<dbReference type="InterPro" id="IPR000667">
    <property type="entry name" value="Peptidase_S13"/>
</dbReference>
<keyword evidence="3" id="KW-0645">Protease</keyword>
<evidence type="ECO:0000313" key="3">
    <source>
        <dbReference type="EMBL" id="SFR76512.1"/>
    </source>
</evidence>
<reference evidence="4" key="1">
    <citation type="submission" date="2016-10" db="EMBL/GenBank/DDBJ databases">
        <authorList>
            <person name="Varghese N."/>
            <person name="Submissions S."/>
        </authorList>
    </citation>
    <scope>NUCLEOTIDE SEQUENCE [LARGE SCALE GENOMIC DNA]</scope>
    <source>
        <strain evidence="4">DSM 19891</strain>
    </source>
</reference>
<proteinExistence type="inferred from homology"/>
<organism evidence="3 4">
    <name type="scientific">Maribacter stanieri</name>
    <dbReference type="NCBI Taxonomy" id="440514"/>
    <lineage>
        <taxon>Bacteria</taxon>
        <taxon>Pseudomonadati</taxon>
        <taxon>Bacteroidota</taxon>
        <taxon>Flavobacteriia</taxon>
        <taxon>Flavobacteriales</taxon>
        <taxon>Flavobacteriaceae</taxon>
        <taxon>Maribacter</taxon>
    </lineage>
</organism>
<dbReference type="AlphaFoldDB" id="A0A1I6JC48"/>
<dbReference type="EMBL" id="FOYX01000002">
    <property type="protein sequence ID" value="SFR76512.1"/>
    <property type="molecule type" value="Genomic_DNA"/>
</dbReference>
<dbReference type="GO" id="GO:0004185">
    <property type="term" value="F:serine-type carboxypeptidase activity"/>
    <property type="evidence" value="ECO:0007669"/>
    <property type="project" value="InterPro"/>
</dbReference>
<dbReference type="InterPro" id="IPR012338">
    <property type="entry name" value="Beta-lactam/transpept-like"/>
</dbReference>
<evidence type="ECO:0000313" key="4">
    <source>
        <dbReference type="Proteomes" id="UP000199462"/>
    </source>
</evidence>
<accession>A0A1I6JC48</accession>
<dbReference type="Gene3D" id="3.40.710.10">
    <property type="entry name" value="DD-peptidase/beta-lactamase superfamily"/>
    <property type="match status" value="2"/>
</dbReference>
<dbReference type="PRINTS" id="PR00922">
    <property type="entry name" value="DADACBPTASE3"/>
</dbReference>
<gene>
    <name evidence="3" type="ORF">SAMN04488010_2566</name>
</gene>
<protein>
    <submittedName>
        <fullName evidence="3">D-alanyl-D-alanine carboxypeptidase / D-alanyl-D-alanine-endopeptidase (Penicillin-binding protein 4)</fullName>
    </submittedName>
</protein>
<dbReference type="STRING" id="440514.SAMN04488010_2566"/>
<dbReference type="PANTHER" id="PTHR30023">
    <property type="entry name" value="D-ALANYL-D-ALANINE CARBOXYPEPTIDASE"/>
    <property type="match status" value="1"/>
</dbReference>
<keyword evidence="4" id="KW-1185">Reference proteome</keyword>
<dbReference type="GO" id="GO:0006508">
    <property type="term" value="P:proteolysis"/>
    <property type="evidence" value="ECO:0007669"/>
    <property type="project" value="InterPro"/>
</dbReference>
<sequence>MKNFLFIGIIILLLSACVSKKSIIRKDFDNQLSSSFYNNQFTGILVIDADTKDTIYNHNSHKYFIPASNTKIFTLFTAVTILPEKIPALKYINTNDTLYFEGTGDPSFLHPFIKDSSALNFLRNQNNVVYAAGNFEDEKYGPGWAWDDYQWYYSPEKSILPIHGNVIMAYKTNAIQVSPTYFKDSVLELTNKRNRNEFSNVFYYSPESRDTLETPFITSTLTTRSILENILKTKVGIITSMPLGKKQTLYSVPSDSLYKRMMHESDNFIAEQLLLISSSQLNDTLNSKAVRTHILENDLSDLKQEPRWVDGSGLSRYNLFTPQNMVAVLDKLHSQISQDRLFSIFPAGGKSGTLKNRFAGEEHPYIFAKSGSLSNNYCLSGYLVTKSGKKLIFSFMNNHFREPVSEERLRLEQMLQILRDKY</sequence>
<dbReference type="Proteomes" id="UP000199462">
    <property type="component" value="Unassembled WGS sequence"/>
</dbReference>
<dbReference type="SUPFAM" id="SSF56601">
    <property type="entry name" value="beta-lactamase/transpeptidase-like"/>
    <property type="match status" value="1"/>
</dbReference>
<dbReference type="PROSITE" id="PS51257">
    <property type="entry name" value="PROKAR_LIPOPROTEIN"/>
    <property type="match status" value="1"/>
</dbReference>
<evidence type="ECO:0000256" key="1">
    <source>
        <dbReference type="ARBA" id="ARBA00006096"/>
    </source>
</evidence>
<keyword evidence="2" id="KW-0378">Hydrolase</keyword>